<feature type="compositionally biased region" description="Low complexity" evidence="2">
    <location>
        <begin position="282"/>
        <end position="293"/>
    </location>
</feature>
<keyword evidence="1" id="KW-0371">Homeobox</keyword>
<dbReference type="SUPFAM" id="SSF46689">
    <property type="entry name" value="Homeodomain-like"/>
    <property type="match status" value="1"/>
</dbReference>
<evidence type="ECO:0000256" key="1">
    <source>
        <dbReference type="PROSITE-ProRule" id="PRU00108"/>
    </source>
</evidence>
<feature type="domain" description="Homeobox" evidence="3">
    <location>
        <begin position="15"/>
        <end position="82"/>
    </location>
</feature>
<evidence type="ECO:0000259" key="3">
    <source>
        <dbReference type="PROSITE" id="PS50071"/>
    </source>
</evidence>
<feature type="DNA-binding region" description="Homeobox" evidence="1">
    <location>
        <begin position="17"/>
        <end position="83"/>
    </location>
</feature>
<keyword evidence="5" id="KW-1185">Reference proteome</keyword>
<name>A0A167ULJ2_9AGAM</name>
<feature type="compositionally biased region" description="Polar residues" evidence="2">
    <location>
        <begin position="155"/>
        <end position="167"/>
    </location>
</feature>
<protein>
    <recommendedName>
        <fullName evidence="3">Homeobox domain-containing protein</fullName>
    </recommendedName>
</protein>
<comment type="subcellular location">
    <subcellularLocation>
        <location evidence="1">Nucleus</location>
    </subcellularLocation>
</comment>
<dbReference type="OrthoDB" id="2767497at2759"/>
<keyword evidence="1" id="KW-0539">Nucleus</keyword>
<evidence type="ECO:0000256" key="2">
    <source>
        <dbReference type="SAM" id="MobiDB-lite"/>
    </source>
</evidence>
<keyword evidence="1" id="KW-0238">DNA-binding</keyword>
<dbReference type="AlphaFoldDB" id="A0A167ULJ2"/>
<dbReference type="InterPro" id="IPR009057">
    <property type="entry name" value="Homeodomain-like_sf"/>
</dbReference>
<organism evidence="4 5">
    <name type="scientific">Athelia psychrophila</name>
    <dbReference type="NCBI Taxonomy" id="1759441"/>
    <lineage>
        <taxon>Eukaryota</taxon>
        <taxon>Fungi</taxon>
        <taxon>Dikarya</taxon>
        <taxon>Basidiomycota</taxon>
        <taxon>Agaricomycotina</taxon>
        <taxon>Agaricomycetes</taxon>
        <taxon>Agaricomycetidae</taxon>
        <taxon>Atheliales</taxon>
        <taxon>Atheliaceae</taxon>
        <taxon>Athelia</taxon>
    </lineage>
</organism>
<dbReference type="Gene3D" id="1.10.10.60">
    <property type="entry name" value="Homeodomain-like"/>
    <property type="match status" value="1"/>
</dbReference>
<dbReference type="PROSITE" id="PS50071">
    <property type="entry name" value="HOMEOBOX_2"/>
    <property type="match status" value="1"/>
</dbReference>
<feature type="compositionally biased region" description="Polar residues" evidence="2">
    <location>
        <begin position="204"/>
        <end position="213"/>
    </location>
</feature>
<dbReference type="InterPro" id="IPR001356">
    <property type="entry name" value="HD"/>
</dbReference>
<dbReference type="Proteomes" id="UP000076532">
    <property type="component" value="Unassembled WGS sequence"/>
</dbReference>
<proteinExistence type="predicted"/>
<reference evidence="4 5" key="1">
    <citation type="journal article" date="2016" name="Mol. Biol. Evol.">
        <title>Comparative Genomics of Early-Diverging Mushroom-Forming Fungi Provides Insights into the Origins of Lignocellulose Decay Capabilities.</title>
        <authorList>
            <person name="Nagy L.G."/>
            <person name="Riley R."/>
            <person name="Tritt A."/>
            <person name="Adam C."/>
            <person name="Daum C."/>
            <person name="Floudas D."/>
            <person name="Sun H."/>
            <person name="Yadav J.S."/>
            <person name="Pangilinan J."/>
            <person name="Larsson K.H."/>
            <person name="Matsuura K."/>
            <person name="Barry K."/>
            <person name="Labutti K."/>
            <person name="Kuo R."/>
            <person name="Ohm R.A."/>
            <person name="Bhattacharya S.S."/>
            <person name="Shirouzu T."/>
            <person name="Yoshinaga Y."/>
            <person name="Martin F.M."/>
            <person name="Grigoriev I.V."/>
            <person name="Hibbett D.S."/>
        </authorList>
    </citation>
    <scope>NUCLEOTIDE SEQUENCE [LARGE SCALE GENOMIC DNA]</scope>
    <source>
        <strain evidence="4 5">CBS 109695</strain>
    </source>
</reference>
<sequence>MDPSFAVAGPADSEPTVKRNNFRLPQVAANILKDYFDRSPYLSPPDKEGLLSQIRAIEGCDHYTGRQLTYWFKTARVKSGVTKATVQKDMIPVVADLLFPSIKTKIHAQLLVLWSHNPNPNPDIIALWAERLTKKAKGRVVALDDVTAWVRHQQALDSSQTPSSSYRPLTPPESTSPEPLGPAYGSAMELDSQIVPEWEILVQSDPSTSTTTPRELDIDEMDIDLPPPPAIPVVKAPRVQPNPAPHHALPPPPPAPAPPKPTPISDAIQRISLLIIPPPSTSPTGAGPQSASRSPPPQSLSEAARRLSPFTDAAQRFLNLLEGGKLERLGWPKSSTLNGDDPFAAPV</sequence>
<feature type="region of interest" description="Disordered" evidence="2">
    <location>
        <begin position="276"/>
        <end position="308"/>
    </location>
</feature>
<feature type="region of interest" description="Disordered" evidence="2">
    <location>
        <begin position="154"/>
        <end position="185"/>
    </location>
</feature>
<evidence type="ECO:0000313" key="5">
    <source>
        <dbReference type="Proteomes" id="UP000076532"/>
    </source>
</evidence>
<accession>A0A167ULJ2</accession>
<evidence type="ECO:0000313" key="4">
    <source>
        <dbReference type="EMBL" id="KZP04068.1"/>
    </source>
</evidence>
<dbReference type="GO" id="GO:0003677">
    <property type="term" value="F:DNA binding"/>
    <property type="evidence" value="ECO:0007669"/>
    <property type="project" value="UniProtKB-UniRule"/>
</dbReference>
<feature type="compositionally biased region" description="Pro residues" evidence="2">
    <location>
        <begin position="240"/>
        <end position="262"/>
    </location>
</feature>
<gene>
    <name evidence="4" type="ORF">FIBSPDRAFT_1054925</name>
</gene>
<feature type="region of interest" description="Disordered" evidence="2">
    <location>
        <begin position="200"/>
        <end position="264"/>
    </location>
</feature>
<dbReference type="EMBL" id="KV417964">
    <property type="protein sequence ID" value="KZP04068.1"/>
    <property type="molecule type" value="Genomic_DNA"/>
</dbReference>
<dbReference type="GO" id="GO:0005634">
    <property type="term" value="C:nucleus"/>
    <property type="evidence" value="ECO:0007669"/>
    <property type="project" value="UniProtKB-SubCell"/>
</dbReference>